<feature type="compositionally biased region" description="Basic and acidic residues" evidence="1">
    <location>
        <begin position="79"/>
        <end position="103"/>
    </location>
</feature>
<dbReference type="Proteomes" id="UP001627154">
    <property type="component" value="Unassembled WGS sequence"/>
</dbReference>
<evidence type="ECO:0000313" key="3">
    <source>
        <dbReference type="Proteomes" id="UP001627154"/>
    </source>
</evidence>
<feature type="compositionally biased region" description="Basic residues" evidence="1">
    <location>
        <begin position="65"/>
        <end position="78"/>
    </location>
</feature>
<gene>
    <name evidence="2" type="ORF">TKK_007050</name>
</gene>
<feature type="region of interest" description="Disordered" evidence="1">
    <location>
        <begin position="58"/>
        <end position="103"/>
    </location>
</feature>
<protein>
    <submittedName>
        <fullName evidence="2">Uncharacterized protein</fullName>
    </submittedName>
</protein>
<sequence>MPARYTSTPTKSSLRGTHRVFSLRYYKKPNCGGAWGFLHIEDAQSRFVPRVLDQSKKKNIERKEKVKKIGSSKSHRRVYACDKKELESREREKKRDRLGSRWR</sequence>
<dbReference type="EMBL" id="JBJJXI010000055">
    <property type="protein sequence ID" value="KAL3399815.1"/>
    <property type="molecule type" value="Genomic_DNA"/>
</dbReference>
<organism evidence="2 3">
    <name type="scientific">Trichogramma kaykai</name>
    <dbReference type="NCBI Taxonomy" id="54128"/>
    <lineage>
        <taxon>Eukaryota</taxon>
        <taxon>Metazoa</taxon>
        <taxon>Ecdysozoa</taxon>
        <taxon>Arthropoda</taxon>
        <taxon>Hexapoda</taxon>
        <taxon>Insecta</taxon>
        <taxon>Pterygota</taxon>
        <taxon>Neoptera</taxon>
        <taxon>Endopterygota</taxon>
        <taxon>Hymenoptera</taxon>
        <taxon>Apocrita</taxon>
        <taxon>Proctotrupomorpha</taxon>
        <taxon>Chalcidoidea</taxon>
        <taxon>Trichogrammatidae</taxon>
        <taxon>Trichogramma</taxon>
    </lineage>
</organism>
<proteinExistence type="predicted"/>
<keyword evidence="3" id="KW-1185">Reference proteome</keyword>
<name>A0ABD2X474_9HYME</name>
<evidence type="ECO:0000313" key="2">
    <source>
        <dbReference type="EMBL" id="KAL3399815.1"/>
    </source>
</evidence>
<dbReference type="AlphaFoldDB" id="A0ABD2X474"/>
<reference evidence="2 3" key="1">
    <citation type="journal article" date="2024" name="bioRxiv">
        <title>A reference genome for Trichogramma kaykai: A tiny desert-dwelling parasitoid wasp with competing sex-ratio distorters.</title>
        <authorList>
            <person name="Culotta J."/>
            <person name="Lindsey A.R."/>
        </authorList>
    </citation>
    <scope>NUCLEOTIDE SEQUENCE [LARGE SCALE GENOMIC DNA]</scope>
    <source>
        <strain evidence="2 3">KSX58</strain>
    </source>
</reference>
<evidence type="ECO:0000256" key="1">
    <source>
        <dbReference type="SAM" id="MobiDB-lite"/>
    </source>
</evidence>
<comment type="caution">
    <text evidence="2">The sequence shown here is derived from an EMBL/GenBank/DDBJ whole genome shotgun (WGS) entry which is preliminary data.</text>
</comment>
<accession>A0ABD2X474</accession>